<dbReference type="EMBL" id="JBHRVV010000002">
    <property type="protein sequence ID" value="MFC3461549.1"/>
    <property type="molecule type" value="Genomic_DNA"/>
</dbReference>
<dbReference type="RefSeq" id="WP_379738031.1">
    <property type="nucleotide sequence ID" value="NZ_JBHRVV010000002.1"/>
</dbReference>
<reference evidence="3" key="2">
    <citation type="journal article" date="2019" name="Int. J. Syst. Evol. Microbiol.">
        <title>The Global Catalogue of Microorganisms (GCM) 10K type strain sequencing project: providing services to taxonomists for standard genome sequencing and annotation.</title>
        <authorList>
            <consortium name="The Broad Institute Genomics Platform"/>
            <consortium name="The Broad Institute Genome Sequencing Center for Infectious Disease"/>
            <person name="Wu L."/>
            <person name="Ma J."/>
        </authorList>
    </citation>
    <scope>NUCLEOTIDE SEQUENCE [LARGE SCALE GENOMIC DNA]</scope>
    <source>
        <strain evidence="3">CCM 7480</strain>
    </source>
</reference>
<name>A0ABV7PUB7_9BURK</name>
<keyword evidence="3" id="KW-1185">Reference proteome</keyword>
<proteinExistence type="predicted"/>
<accession>A0ABV7PUB7</accession>
<dbReference type="Proteomes" id="UP001595665">
    <property type="component" value="Unassembled WGS sequence"/>
</dbReference>
<evidence type="ECO:0000313" key="1">
    <source>
        <dbReference type="EMBL" id="MFC3461445.1"/>
    </source>
</evidence>
<dbReference type="EMBL" id="JBHRVV010000002">
    <property type="protein sequence ID" value="MFC3461445.1"/>
    <property type="molecule type" value="Genomic_DNA"/>
</dbReference>
<evidence type="ECO:0000313" key="2">
    <source>
        <dbReference type="EMBL" id="MFC3461549.1"/>
    </source>
</evidence>
<gene>
    <name evidence="1" type="ORF">ACFOPH_24865</name>
    <name evidence="2" type="ORF">ACFOPH_25430</name>
</gene>
<organism evidence="2 3">
    <name type="scientific">Massilia haematophila</name>
    <dbReference type="NCBI Taxonomy" id="457923"/>
    <lineage>
        <taxon>Bacteria</taxon>
        <taxon>Pseudomonadati</taxon>
        <taxon>Pseudomonadota</taxon>
        <taxon>Betaproteobacteria</taxon>
        <taxon>Burkholderiales</taxon>
        <taxon>Oxalobacteraceae</taxon>
        <taxon>Telluria group</taxon>
        <taxon>Massilia</taxon>
    </lineage>
</organism>
<comment type="caution">
    <text evidence="2">The sequence shown here is derived from an EMBL/GenBank/DDBJ whole genome shotgun (WGS) entry which is preliminary data.</text>
</comment>
<protein>
    <submittedName>
        <fullName evidence="2">Uncharacterized protein</fullName>
    </submittedName>
</protein>
<reference evidence="2" key="3">
    <citation type="submission" date="2024-09" db="EMBL/GenBank/DDBJ databases">
        <authorList>
            <person name="Sun Q."/>
            <person name="Mori K."/>
        </authorList>
    </citation>
    <scope>NUCLEOTIDE SEQUENCE</scope>
    <source>
        <strain evidence="2">CCM 7480</strain>
    </source>
</reference>
<evidence type="ECO:0000313" key="3">
    <source>
        <dbReference type="Proteomes" id="UP001595665"/>
    </source>
</evidence>
<sequence length="104" mass="11638">MCSLFSTTFSDATHACQLLAEHASIEPVLEGCAYVGFIVQLQDFEFEKHLKLREAVSAFVRIIEKRIEAHDFTNLYIHPASSELDSTGAPRVVFDAGGCVIYKW</sequence>
<reference evidence="2" key="1">
    <citation type="journal article" date="2014" name="Int. J. Syst. Evol. Microbiol.">
        <title>Complete genome of a new Firmicutes species belonging to the dominant human colonic microbiota ('Ruminococcus bicirculans') reveals two chromosomes and a selective capacity to utilize plant glucans.</title>
        <authorList>
            <consortium name="NISC Comparative Sequencing Program"/>
            <person name="Wegmann U."/>
            <person name="Louis P."/>
            <person name="Goesmann A."/>
            <person name="Henrissat B."/>
            <person name="Duncan S.H."/>
            <person name="Flint H.J."/>
        </authorList>
    </citation>
    <scope>NUCLEOTIDE SEQUENCE</scope>
    <source>
        <strain evidence="2">CCM 7480</strain>
    </source>
</reference>